<feature type="transmembrane region" description="Helical" evidence="5">
    <location>
        <begin position="200"/>
        <end position="220"/>
    </location>
</feature>
<keyword evidence="3 5" id="KW-1133">Transmembrane helix</keyword>
<reference evidence="7 8" key="1">
    <citation type="submission" date="2019-03" db="EMBL/GenBank/DDBJ databases">
        <title>Genomic Encyclopedia of Type Strains, Phase IV (KMG-IV): sequencing the most valuable type-strain genomes for metagenomic binning, comparative biology and taxonomic classification.</title>
        <authorList>
            <person name="Goeker M."/>
        </authorList>
    </citation>
    <scope>NUCLEOTIDE SEQUENCE [LARGE SCALE GENOMIC DNA]</scope>
    <source>
        <strain evidence="7 8">DSM 16998</strain>
    </source>
</reference>
<evidence type="ECO:0000256" key="4">
    <source>
        <dbReference type="ARBA" id="ARBA00023136"/>
    </source>
</evidence>
<dbReference type="InParanoid" id="A0A4V6PV37"/>
<dbReference type="GO" id="GO:0022857">
    <property type="term" value="F:transmembrane transporter activity"/>
    <property type="evidence" value="ECO:0007669"/>
    <property type="project" value="InterPro"/>
</dbReference>
<evidence type="ECO:0000256" key="5">
    <source>
        <dbReference type="SAM" id="Phobius"/>
    </source>
</evidence>
<name>A0A4V6PV37_9BURK</name>
<dbReference type="Pfam" id="PF07690">
    <property type="entry name" value="MFS_1"/>
    <property type="match status" value="1"/>
</dbReference>
<feature type="transmembrane region" description="Helical" evidence="5">
    <location>
        <begin position="375"/>
        <end position="398"/>
    </location>
</feature>
<dbReference type="AlphaFoldDB" id="A0A4V6PV37"/>
<comment type="subcellular location">
    <subcellularLocation>
        <location evidence="1">Membrane</location>
        <topology evidence="1">Multi-pass membrane protein</topology>
    </subcellularLocation>
</comment>
<feature type="transmembrane region" description="Helical" evidence="5">
    <location>
        <begin position="110"/>
        <end position="130"/>
    </location>
</feature>
<feature type="transmembrane region" description="Helical" evidence="5">
    <location>
        <begin position="136"/>
        <end position="155"/>
    </location>
</feature>
<feature type="transmembrane region" description="Helical" evidence="5">
    <location>
        <begin position="282"/>
        <end position="304"/>
    </location>
</feature>
<feature type="transmembrane region" description="Helical" evidence="5">
    <location>
        <begin position="176"/>
        <end position="194"/>
    </location>
</feature>
<dbReference type="InterPro" id="IPR036259">
    <property type="entry name" value="MFS_trans_sf"/>
</dbReference>
<feature type="transmembrane region" description="Helical" evidence="5">
    <location>
        <begin position="335"/>
        <end position="354"/>
    </location>
</feature>
<protein>
    <submittedName>
        <fullName evidence="7">MFS transporter</fullName>
    </submittedName>
</protein>
<accession>A0A4V6PV37</accession>
<evidence type="ECO:0000256" key="3">
    <source>
        <dbReference type="ARBA" id="ARBA00022989"/>
    </source>
</evidence>
<dbReference type="EMBL" id="SNXS01000009">
    <property type="protein sequence ID" value="TDP62104.1"/>
    <property type="molecule type" value="Genomic_DNA"/>
</dbReference>
<feature type="transmembrane region" description="Helical" evidence="5">
    <location>
        <begin position="79"/>
        <end position="98"/>
    </location>
</feature>
<dbReference type="InterPro" id="IPR011701">
    <property type="entry name" value="MFS"/>
</dbReference>
<feature type="transmembrane region" description="Helical" evidence="5">
    <location>
        <begin position="241"/>
        <end position="262"/>
    </location>
</feature>
<keyword evidence="8" id="KW-1185">Reference proteome</keyword>
<organism evidence="7 8">
    <name type="scientific">Roseateles toxinivorans</name>
    <dbReference type="NCBI Taxonomy" id="270368"/>
    <lineage>
        <taxon>Bacteria</taxon>
        <taxon>Pseudomonadati</taxon>
        <taxon>Pseudomonadota</taxon>
        <taxon>Betaproteobacteria</taxon>
        <taxon>Burkholderiales</taxon>
        <taxon>Sphaerotilaceae</taxon>
        <taxon>Roseateles</taxon>
    </lineage>
</organism>
<evidence type="ECO:0000313" key="8">
    <source>
        <dbReference type="Proteomes" id="UP000295361"/>
    </source>
</evidence>
<evidence type="ECO:0000259" key="6">
    <source>
        <dbReference type="PROSITE" id="PS50850"/>
    </source>
</evidence>
<dbReference type="Gene3D" id="1.20.1250.20">
    <property type="entry name" value="MFS general substrate transporter like domains"/>
    <property type="match status" value="1"/>
</dbReference>
<keyword evidence="2 5" id="KW-0812">Transmembrane</keyword>
<dbReference type="PANTHER" id="PTHR23501">
    <property type="entry name" value="MAJOR FACILITATOR SUPERFAMILY"/>
    <property type="match status" value="1"/>
</dbReference>
<sequence>MSPGQADVLATFHLSIAEYGWASAVQFLSVAILTPVIARFGDLYDKRAVTGISMAIACLGALVIACAPTQFAYVIGQALLGAWVGGSTVAVALMAELLPPKKQASGQGLIQGASGVFAAAGLLGAGPVIASLGTSSLFWLPVVLVGPCVLFLVRVGRRGEGVVARAGSHRMLDLKGAALLALMLTLFSGSMQFVLDGGWITALSIAGLAVLGAVVLPRWMRAEREHPEPLVDVQLFSRWDISCIHVMALLLGIASTAMYVLFPMLIGAASAGGAGFGSSASVVGWLLLPTGLVGFLLIPAYGVLDRHLKPSSVLALGFGILAIALLLPIRCHQAVWQLLVATTLFGIGMSIALTQGVAELMRRVPEERASSASGTFFMAKTLGGALGAQIAVAALGASAEQSALADLGQLALALSLAAAASVAGMALALSMGRAPWRLRVARS</sequence>
<dbReference type="Proteomes" id="UP000295361">
    <property type="component" value="Unassembled WGS sequence"/>
</dbReference>
<feature type="transmembrane region" description="Helical" evidence="5">
    <location>
        <begin position="311"/>
        <end position="329"/>
    </location>
</feature>
<feature type="transmembrane region" description="Helical" evidence="5">
    <location>
        <begin position="410"/>
        <end position="429"/>
    </location>
</feature>
<dbReference type="InterPro" id="IPR020846">
    <property type="entry name" value="MFS_dom"/>
</dbReference>
<feature type="transmembrane region" description="Helical" evidence="5">
    <location>
        <begin position="52"/>
        <end position="73"/>
    </location>
</feature>
<feature type="domain" description="Major facilitator superfamily (MFS) profile" evidence="6">
    <location>
        <begin position="1"/>
        <end position="436"/>
    </location>
</feature>
<keyword evidence="4 5" id="KW-0472">Membrane</keyword>
<feature type="transmembrane region" description="Helical" evidence="5">
    <location>
        <begin position="20"/>
        <end position="40"/>
    </location>
</feature>
<evidence type="ECO:0000256" key="2">
    <source>
        <dbReference type="ARBA" id="ARBA00022692"/>
    </source>
</evidence>
<comment type="caution">
    <text evidence="7">The sequence shown here is derived from an EMBL/GenBank/DDBJ whole genome shotgun (WGS) entry which is preliminary data.</text>
</comment>
<dbReference type="PANTHER" id="PTHR23501:SF197">
    <property type="entry name" value="COMD"/>
    <property type="match status" value="1"/>
</dbReference>
<gene>
    <name evidence="7" type="ORF">DES47_10984</name>
</gene>
<dbReference type="GO" id="GO:0005886">
    <property type="term" value="C:plasma membrane"/>
    <property type="evidence" value="ECO:0007669"/>
    <property type="project" value="TreeGrafter"/>
</dbReference>
<evidence type="ECO:0000313" key="7">
    <source>
        <dbReference type="EMBL" id="TDP62104.1"/>
    </source>
</evidence>
<dbReference type="PROSITE" id="PS50850">
    <property type="entry name" value="MFS"/>
    <property type="match status" value="1"/>
</dbReference>
<evidence type="ECO:0000256" key="1">
    <source>
        <dbReference type="ARBA" id="ARBA00004141"/>
    </source>
</evidence>
<proteinExistence type="predicted"/>
<dbReference type="SUPFAM" id="SSF103473">
    <property type="entry name" value="MFS general substrate transporter"/>
    <property type="match status" value="1"/>
</dbReference>